<reference evidence="2" key="1">
    <citation type="submission" date="2020-08" db="EMBL/GenBank/DDBJ databases">
        <title>Whole genome shotgun sequence of Actinocatenispora sera NBRC 101916.</title>
        <authorList>
            <person name="Komaki H."/>
            <person name="Tamura T."/>
        </authorList>
    </citation>
    <scope>NUCLEOTIDE SEQUENCE</scope>
    <source>
        <strain evidence="2">NBRC 101916</strain>
    </source>
</reference>
<organism evidence="2 3">
    <name type="scientific">Actinocatenispora sera</name>
    <dbReference type="NCBI Taxonomy" id="390989"/>
    <lineage>
        <taxon>Bacteria</taxon>
        <taxon>Bacillati</taxon>
        <taxon>Actinomycetota</taxon>
        <taxon>Actinomycetes</taxon>
        <taxon>Micromonosporales</taxon>
        <taxon>Micromonosporaceae</taxon>
        <taxon>Actinocatenispora</taxon>
    </lineage>
</organism>
<feature type="region of interest" description="Disordered" evidence="1">
    <location>
        <begin position="275"/>
        <end position="329"/>
    </location>
</feature>
<keyword evidence="3" id="KW-1185">Reference proteome</keyword>
<dbReference type="KEGG" id="aser:Asera_65320"/>
<gene>
    <name evidence="2" type="ORF">Asera_65320</name>
</gene>
<proteinExistence type="predicted"/>
<dbReference type="EMBL" id="AP023354">
    <property type="protein sequence ID" value="BCJ32424.1"/>
    <property type="molecule type" value="Genomic_DNA"/>
</dbReference>
<name>A0A810LA36_9ACTN</name>
<accession>A0A810LA36</accession>
<evidence type="ECO:0000313" key="3">
    <source>
        <dbReference type="Proteomes" id="UP000680750"/>
    </source>
</evidence>
<feature type="compositionally biased region" description="Polar residues" evidence="1">
    <location>
        <begin position="320"/>
        <end position="329"/>
    </location>
</feature>
<dbReference type="OrthoDB" id="3287532at2"/>
<evidence type="ECO:0000313" key="2">
    <source>
        <dbReference type="EMBL" id="BCJ32424.1"/>
    </source>
</evidence>
<evidence type="ECO:0000256" key="1">
    <source>
        <dbReference type="SAM" id="MobiDB-lite"/>
    </source>
</evidence>
<sequence length="329" mass="34902">MTDKVHADCTEIIKYAGQLVKISVEPTGKETKPAQVAPMMATLSGTQALNQMSDLSYNSFTRSVTGDTAGQFQEGLKVAGYLAQNVAAFQQFIPDVTNGIQCCAMQAQGVGQILMFTDGGSAGKISAEDVTAALAYASGNPGAERPDGIPKDMFSQGTVADNQSKATSNLPDAITDPDDPHATTFHQPGGYLTTTTYADGSYRVVESYTTIGANGMSVVRSKTTFYDKGGSEIKGSGESESTEYGNGYRTVTQHHGDTTVENVIHDDGSVDLKTTTKDAEGHEKVTVAHSDVPEEDKNAQDTGPMEGWENQADRIDGSQAPFNKTYSGY</sequence>
<dbReference type="RefSeq" id="WP_030445113.1">
    <property type="nucleotide sequence ID" value="NZ_AP023354.1"/>
</dbReference>
<dbReference type="Proteomes" id="UP000680750">
    <property type="component" value="Chromosome"/>
</dbReference>
<feature type="compositionally biased region" description="Basic and acidic residues" evidence="1">
    <location>
        <begin position="275"/>
        <end position="299"/>
    </location>
</feature>
<protein>
    <submittedName>
        <fullName evidence="2">Uncharacterized protein</fullName>
    </submittedName>
</protein>
<dbReference type="AlphaFoldDB" id="A0A810LA36"/>